<protein>
    <submittedName>
        <fullName evidence="1">Uncharacterized protein</fullName>
    </submittedName>
</protein>
<sequence>MLRREVANEKIFVDLKEVCAIKLMVPALFDIEIDFAIQYLKNRKVYLNNGMNNTKGNLYYFYLIKIKKRLSIGGRQPLILKKTN</sequence>
<dbReference type="EMBL" id="FOFZ01000008">
    <property type="protein sequence ID" value="SER20948.1"/>
    <property type="molecule type" value="Genomic_DNA"/>
</dbReference>
<evidence type="ECO:0000313" key="1">
    <source>
        <dbReference type="EMBL" id="SER20948.1"/>
    </source>
</evidence>
<accession>A0A1H9MB82</accession>
<dbReference type="AlphaFoldDB" id="A0A1H9MB82"/>
<reference evidence="2" key="1">
    <citation type="submission" date="2016-10" db="EMBL/GenBank/DDBJ databases">
        <authorList>
            <person name="Varghese N."/>
            <person name="Submissions S."/>
        </authorList>
    </citation>
    <scope>NUCLEOTIDE SEQUENCE [LARGE SCALE GENOMIC DNA]</scope>
    <source>
        <strain evidence="2">DSM 15719</strain>
    </source>
</reference>
<organism evidence="1 2">
    <name type="scientific">Flavobacterium frigoris</name>
    <dbReference type="NCBI Taxonomy" id="229204"/>
    <lineage>
        <taxon>Bacteria</taxon>
        <taxon>Pseudomonadati</taxon>
        <taxon>Bacteroidota</taxon>
        <taxon>Flavobacteriia</taxon>
        <taxon>Flavobacteriales</taxon>
        <taxon>Flavobacteriaceae</taxon>
        <taxon>Flavobacterium</taxon>
    </lineage>
</organism>
<evidence type="ECO:0000313" key="2">
    <source>
        <dbReference type="Proteomes" id="UP000183658"/>
    </source>
</evidence>
<gene>
    <name evidence="1" type="ORF">SAMN05444355_10827</name>
</gene>
<dbReference type="Proteomes" id="UP000183658">
    <property type="component" value="Unassembled WGS sequence"/>
</dbReference>
<proteinExistence type="predicted"/>
<keyword evidence="2" id="KW-1185">Reference proteome</keyword>
<name>A0A1H9MB82_FLAFI</name>